<evidence type="ECO:0000256" key="1">
    <source>
        <dbReference type="SAM" id="MobiDB-lite"/>
    </source>
</evidence>
<dbReference type="EMBL" id="JASPKY010000221">
    <property type="protein sequence ID" value="KAK9719322.1"/>
    <property type="molecule type" value="Genomic_DNA"/>
</dbReference>
<evidence type="ECO:0000313" key="2">
    <source>
        <dbReference type="EMBL" id="KAK9719322.1"/>
    </source>
</evidence>
<feature type="region of interest" description="Disordered" evidence="1">
    <location>
        <begin position="32"/>
        <end position="78"/>
    </location>
</feature>
<evidence type="ECO:0000313" key="3">
    <source>
        <dbReference type="Proteomes" id="UP001458880"/>
    </source>
</evidence>
<comment type="caution">
    <text evidence="2">The sequence shown here is derived from an EMBL/GenBank/DDBJ whole genome shotgun (WGS) entry which is preliminary data.</text>
</comment>
<feature type="compositionally biased region" description="Polar residues" evidence="1">
    <location>
        <begin position="40"/>
        <end position="50"/>
    </location>
</feature>
<name>A0AAW1KJY6_POPJA</name>
<organism evidence="2 3">
    <name type="scientific">Popillia japonica</name>
    <name type="common">Japanese beetle</name>
    <dbReference type="NCBI Taxonomy" id="7064"/>
    <lineage>
        <taxon>Eukaryota</taxon>
        <taxon>Metazoa</taxon>
        <taxon>Ecdysozoa</taxon>
        <taxon>Arthropoda</taxon>
        <taxon>Hexapoda</taxon>
        <taxon>Insecta</taxon>
        <taxon>Pterygota</taxon>
        <taxon>Neoptera</taxon>
        <taxon>Endopterygota</taxon>
        <taxon>Coleoptera</taxon>
        <taxon>Polyphaga</taxon>
        <taxon>Scarabaeiformia</taxon>
        <taxon>Scarabaeidae</taxon>
        <taxon>Rutelinae</taxon>
        <taxon>Popillia</taxon>
    </lineage>
</organism>
<accession>A0AAW1KJY6</accession>
<keyword evidence="3" id="KW-1185">Reference proteome</keyword>
<sequence>MRRHCKSAALPFKAVYSKICTFIHINSTGAVPQTEEPTTKKNIQRNTDGIFSTGAVPQTEEPTTKKNIQRNTDGIFLE</sequence>
<dbReference type="AlphaFoldDB" id="A0AAW1KJY6"/>
<proteinExistence type="predicted"/>
<gene>
    <name evidence="2" type="ORF">QE152_g22755</name>
</gene>
<dbReference type="Proteomes" id="UP001458880">
    <property type="component" value="Unassembled WGS sequence"/>
</dbReference>
<reference evidence="2 3" key="1">
    <citation type="journal article" date="2024" name="BMC Genomics">
        <title>De novo assembly and annotation of Popillia japonica's genome with initial clues to its potential as an invasive pest.</title>
        <authorList>
            <person name="Cucini C."/>
            <person name="Boschi S."/>
            <person name="Funari R."/>
            <person name="Cardaioli E."/>
            <person name="Iannotti N."/>
            <person name="Marturano G."/>
            <person name="Paoli F."/>
            <person name="Bruttini M."/>
            <person name="Carapelli A."/>
            <person name="Frati F."/>
            <person name="Nardi F."/>
        </authorList>
    </citation>
    <scope>NUCLEOTIDE SEQUENCE [LARGE SCALE GENOMIC DNA]</scope>
    <source>
        <strain evidence="2">DMR45628</strain>
    </source>
</reference>
<protein>
    <submittedName>
        <fullName evidence="2">Uncharacterized protein</fullName>
    </submittedName>
</protein>